<protein>
    <submittedName>
        <fullName evidence="1">Uncharacterized protein</fullName>
    </submittedName>
</protein>
<evidence type="ECO:0000313" key="1">
    <source>
        <dbReference type="EMBL" id="MBB4137525.1"/>
    </source>
</evidence>
<organism evidence="1 2">
    <name type="scientific">Gordonia humi</name>
    <dbReference type="NCBI Taxonomy" id="686429"/>
    <lineage>
        <taxon>Bacteria</taxon>
        <taxon>Bacillati</taxon>
        <taxon>Actinomycetota</taxon>
        <taxon>Actinomycetes</taxon>
        <taxon>Mycobacteriales</taxon>
        <taxon>Gordoniaceae</taxon>
        <taxon>Gordonia</taxon>
    </lineage>
</organism>
<name>A0A840EWZ9_9ACTN</name>
<accession>A0A840EWZ9</accession>
<dbReference type="EMBL" id="JACIFP010000001">
    <property type="protein sequence ID" value="MBB4137525.1"/>
    <property type="molecule type" value="Genomic_DNA"/>
</dbReference>
<dbReference type="Proteomes" id="UP000551501">
    <property type="component" value="Unassembled WGS sequence"/>
</dbReference>
<proteinExistence type="predicted"/>
<comment type="caution">
    <text evidence="1">The sequence shown here is derived from an EMBL/GenBank/DDBJ whole genome shotgun (WGS) entry which is preliminary data.</text>
</comment>
<dbReference type="AlphaFoldDB" id="A0A840EWZ9"/>
<evidence type="ECO:0000313" key="2">
    <source>
        <dbReference type="Proteomes" id="UP000551501"/>
    </source>
</evidence>
<sequence>MAEDAGDGLSCFVGDVFLFVDDDLVEQGAVEEASFGGFALAVEVVQVGEDAGDLVESFACGGVCVREVVEPGVDDVEAGTDAVLFTLEQVEWDRVGVVGLDEFEPFGVEFVSLGFEEFPFVVAGGFELVEHLVQHGAHGGSFLLSDAIGAVGGFDALFDARGEDC</sequence>
<keyword evidence="2" id="KW-1185">Reference proteome</keyword>
<reference evidence="1 2" key="1">
    <citation type="submission" date="2020-08" db="EMBL/GenBank/DDBJ databases">
        <title>Sequencing the genomes of 1000 actinobacteria strains.</title>
        <authorList>
            <person name="Klenk H.-P."/>
        </authorList>
    </citation>
    <scope>NUCLEOTIDE SEQUENCE [LARGE SCALE GENOMIC DNA]</scope>
    <source>
        <strain evidence="1 2">DSM 45298</strain>
    </source>
</reference>
<dbReference type="RefSeq" id="WP_221246932.1">
    <property type="nucleotide sequence ID" value="NZ_BAABHL010000130.1"/>
</dbReference>
<gene>
    <name evidence="1" type="ORF">BKA16_004077</name>
</gene>